<reference evidence="2" key="1">
    <citation type="submission" date="2019-05" db="EMBL/GenBank/DDBJ databases">
        <title>Prevotella brunnea sp. nov., isolated from a wound of a patient.</title>
        <authorList>
            <person name="Buhl M."/>
        </authorList>
    </citation>
    <scope>NUCLEOTIDE SEQUENCE [LARGE SCALE GENOMIC DNA]</scope>
    <source>
        <strain evidence="2">A2672</strain>
    </source>
</reference>
<dbReference type="EMBL" id="SDIK01000096">
    <property type="protein sequence ID" value="TXJ58343.1"/>
    <property type="molecule type" value="Genomic_DNA"/>
</dbReference>
<comment type="caution">
    <text evidence="1">The sequence shown here is derived from an EMBL/GenBank/DDBJ whole genome shotgun (WGS) entry which is preliminary data.</text>
</comment>
<proteinExistence type="predicted"/>
<dbReference type="RefSeq" id="WP_130828901.1">
    <property type="nucleotide sequence ID" value="NZ_SDIK01000096.1"/>
</dbReference>
<sequence>MKNHFYHHAPTEEDIKEVADELGLFRNGHHLLACYINNVKVMMSSAANFILVEGIGNGSGNAIEDAVIRCCGTAKPYTQFIADKLLLHIEYNSEKPLLVEELAEVNTFVDMFEKEVLIITDMAIDNENVKGDTIIVRILATNLAIK</sequence>
<gene>
    <name evidence="1" type="ORF">ETF27_10550</name>
</gene>
<keyword evidence="2" id="KW-1185">Reference proteome</keyword>
<evidence type="ECO:0000313" key="2">
    <source>
        <dbReference type="Proteomes" id="UP000321612"/>
    </source>
</evidence>
<dbReference type="Proteomes" id="UP000321612">
    <property type="component" value="Unassembled WGS sequence"/>
</dbReference>
<accession>A0A5C8G8S9</accession>
<name>A0A5C8G8S9_9BACT</name>
<protein>
    <submittedName>
        <fullName evidence="1">Uncharacterized protein</fullName>
    </submittedName>
</protein>
<organism evidence="1 2">
    <name type="scientific">Prevotella brunnea</name>
    <dbReference type="NCBI Taxonomy" id="2508867"/>
    <lineage>
        <taxon>Bacteria</taxon>
        <taxon>Pseudomonadati</taxon>
        <taxon>Bacteroidota</taxon>
        <taxon>Bacteroidia</taxon>
        <taxon>Bacteroidales</taxon>
        <taxon>Prevotellaceae</taxon>
        <taxon>Prevotella</taxon>
    </lineage>
</organism>
<dbReference type="AlphaFoldDB" id="A0A5C8G8S9"/>
<evidence type="ECO:0000313" key="1">
    <source>
        <dbReference type="EMBL" id="TXJ58343.1"/>
    </source>
</evidence>